<sequence>MPAVIVGKRLGRRPFALGRRLNRWFWRNRPQIAMIVTFVVACVLGLIAADLGRHDLTGKP</sequence>
<comment type="caution">
    <text evidence="2">The sequence shown here is derived from an EMBL/GenBank/DDBJ whole genome shotgun (WGS) entry which is preliminary data.</text>
</comment>
<evidence type="ECO:0000313" key="3">
    <source>
        <dbReference type="Proteomes" id="UP000249842"/>
    </source>
</evidence>
<keyword evidence="1" id="KW-0812">Transmembrane</keyword>
<organism evidence="2 3">
    <name type="scientific">Phenylobacterium hankyongense</name>
    <dbReference type="NCBI Taxonomy" id="1813876"/>
    <lineage>
        <taxon>Bacteria</taxon>
        <taxon>Pseudomonadati</taxon>
        <taxon>Pseudomonadota</taxon>
        <taxon>Alphaproteobacteria</taxon>
        <taxon>Caulobacterales</taxon>
        <taxon>Caulobacteraceae</taxon>
        <taxon>Phenylobacterium</taxon>
    </lineage>
</organism>
<evidence type="ECO:0000256" key="1">
    <source>
        <dbReference type="SAM" id="Phobius"/>
    </source>
</evidence>
<keyword evidence="3" id="KW-1185">Reference proteome</keyword>
<dbReference type="OrthoDB" id="9943128at2"/>
<dbReference type="AlphaFoldDB" id="A0A328AW40"/>
<protein>
    <submittedName>
        <fullName evidence="2">Uncharacterized protein</fullName>
    </submittedName>
</protein>
<dbReference type="Proteomes" id="UP000249842">
    <property type="component" value="Unassembled WGS sequence"/>
</dbReference>
<keyword evidence="1" id="KW-0472">Membrane</keyword>
<name>A0A328AW40_9CAUL</name>
<gene>
    <name evidence="2" type="ORF">DJ021_00955</name>
</gene>
<evidence type="ECO:0000313" key="2">
    <source>
        <dbReference type="EMBL" id="RAK58465.1"/>
    </source>
</evidence>
<reference evidence="3" key="1">
    <citation type="submission" date="2018-05" db="EMBL/GenBank/DDBJ databases">
        <authorList>
            <person name="Li X."/>
        </authorList>
    </citation>
    <scope>NUCLEOTIDE SEQUENCE [LARGE SCALE GENOMIC DNA]</scope>
    <source>
        <strain evidence="3">HKS-05</strain>
    </source>
</reference>
<dbReference type="RefSeq" id="WP_111455737.1">
    <property type="nucleotide sequence ID" value="NZ_QFYP01000001.1"/>
</dbReference>
<proteinExistence type="predicted"/>
<accession>A0A328AW40</accession>
<keyword evidence="1" id="KW-1133">Transmembrane helix</keyword>
<dbReference type="EMBL" id="QFYP01000001">
    <property type="protein sequence ID" value="RAK58465.1"/>
    <property type="molecule type" value="Genomic_DNA"/>
</dbReference>
<feature type="transmembrane region" description="Helical" evidence="1">
    <location>
        <begin position="32"/>
        <end position="52"/>
    </location>
</feature>